<proteinExistence type="inferred from homology"/>
<evidence type="ECO:0000256" key="4">
    <source>
        <dbReference type="ARBA" id="ARBA00022976"/>
    </source>
</evidence>
<evidence type="ECO:0000256" key="7">
    <source>
        <dbReference type="SAM" id="Phobius"/>
    </source>
</evidence>
<reference evidence="8 9" key="1">
    <citation type="journal article" date="2013" name="Curr. Biol.">
        <title>The Genome of the Foraminiferan Reticulomyxa filosa.</title>
        <authorList>
            <person name="Glockner G."/>
            <person name="Hulsmann N."/>
            <person name="Schleicher M."/>
            <person name="Noegel A.A."/>
            <person name="Eichinger L."/>
            <person name="Gallinger C."/>
            <person name="Pawlowski J."/>
            <person name="Sierra R."/>
            <person name="Euteneuer U."/>
            <person name="Pillet L."/>
            <person name="Moustafa A."/>
            <person name="Platzer M."/>
            <person name="Groth M."/>
            <person name="Szafranski K."/>
            <person name="Schliwa M."/>
        </authorList>
    </citation>
    <scope>NUCLEOTIDE SEQUENCE [LARGE SCALE GENOMIC DNA]</scope>
</reference>
<comment type="similarity">
    <text evidence="2">Belongs to the APH-1 family.</text>
</comment>
<comment type="subcellular location">
    <subcellularLocation>
        <location evidence="1">Membrane</location>
        <topology evidence="1">Multi-pass membrane protein</topology>
    </subcellularLocation>
</comment>
<feature type="transmembrane region" description="Helical" evidence="7">
    <location>
        <begin position="277"/>
        <end position="293"/>
    </location>
</feature>
<accession>X6NXL5</accession>
<dbReference type="InterPro" id="IPR009294">
    <property type="entry name" value="Aph-1"/>
</dbReference>
<feature type="transmembrane region" description="Helical" evidence="7">
    <location>
        <begin position="153"/>
        <end position="172"/>
    </location>
</feature>
<dbReference type="Pfam" id="PF06105">
    <property type="entry name" value="Aph-1"/>
    <property type="match status" value="1"/>
</dbReference>
<sequence length="332" mass="38771">MALIEKGQSLQKYSLNLIFFNLLSHLSVRLAINQLKHNIIYFLFYMINVFQDIKKSNIELYKSNIIIFVNIEKKNSLNFLYKKKKLTKTMLKTTNRDMVYFVGCLLYAYSVPFAFLVFVIGRKPQHVVLAIASMAFYLCAIMVNSVLWKLLPFLQSSLTMFILIGVLVIEGIRPIYYRFYTKFHNSFESISTNKVVFPMNDLFGAISSGFGWGIVHILLFYSPIISKSIGPGTYFQFNQCSTFSVITKAVYLTPPIFIQHISLMIIFFNGFYKKSTLQWWIAMILHLFASLWSEFEECTLLIVGEYIIAFIEIIWSFYLIHKPDYRRKLKGL</sequence>
<dbReference type="AlphaFoldDB" id="X6NXL5"/>
<evidence type="ECO:0000313" key="8">
    <source>
        <dbReference type="EMBL" id="ETO30012.1"/>
    </source>
</evidence>
<evidence type="ECO:0000256" key="2">
    <source>
        <dbReference type="ARBA" id="ARBA00005577"/>
    </source>
</evidence>
<evidence type="ECO:0000256" key="3">
    <source>
        <dbReference type="ARBA" id="ARBA00022692"/>
    </source>
</evidence>
<dbReference type="GO" id="GO:0016485">
    <property type="term" value="P:protein processing"/>
    <property type="evidence" value="ECO:0007669"/>
    <property type="project" value="InterPro"/>
</dbReference>
<comment type="caution">
    <text evidence="8">The sequence shown here is derived from an EMBL/GenBank/DDBJ whole genome shotgun (WGS) entry which is preliminary data.</text>
</comment>
<name>X6NXL5_RETFI</name>
<dbReference type="PANTHER" id="PTHR12889">
    <property type="entry name" value="GAMMA-SECRETASE SUBUNIT APH-1"/>
    <property type="match status" value="1"/>
</dbReference>
<keyword evidence="6 7" id="KW-0472">Membrane</keyword>
<keyword evidence="3 7" id="KW-0812">Transmembrane</keyword>
<feature type="transmembrane region" description="Helical" evidence="7">
    <location>
        <begin position="299"/>
        <end position="320"/>
    </location>
</feature>
<evidence type="ECO:0000256" key="6">
    <source>
        <dbReference type="ARBA" id="ARBA00023136"/>
    </source>
</evidence>
<dbReference type="OrthoDB" id="6507463at2759"/>
<keyword evidence="4" id="KW-0914">Notch signaling pathway</keyword>
<dbReference type="GO" id="GO:0016020">
    <property type="term" value="C:membrane"/>
    <property type="evidence" value="ECO:0007669"/>
    <property type="project" value="UniProtKB-SubCell"/>
</dbReference>
<protein>
    <submittedName>
        <fullName evidence="8">Uncharacterized protein</fullName>
    </submittedName>
</protein>
<evidence type="ECO:0000256" key="5">
    <source>
        <dbReference type="ARBA" id="ARBA00022989"/>
    </source>
</evidence>
<evidence type="ECO:0000313" key="9">
    <source>
        <dbReference type="Proteomes" id="UP000023152"/>
    </source>
</evidence>
<dbReference type="Proteomes" id="UP000023152">
    <property type="component" value="Unassembled WGS sequence"/>
</dbReference>
<dbReference type="GO" id="GO:0007219">
    <property type="term" value="P:Notch signaling pathway"/>
    <property type="evidence" value="ECO:0007669"/>
    <property type="project" value="UniProtKB-KW"/>
</dbReference>
<keyword evidence="9" id="KW-1185">Reference proteome</keyword>
<feature type="transmembrane region" description="Helical" evidence="7">
    <location>
        <begin position="12"/>
        <end position="32"/>
    </location>
</feature>
<feature type="transmembrane region" description="Helical" evidence="7">
    <location>
        <begin position="127"/>
        <end position="147"/>
    </location>
</feature>
<feature type="transmembrane region" description="Helical" evidence="7">
    <location>
        <begin position="245"/>
        <end position="268"/>
    </location>
</feature>
<keyword evidence="5 7" id="KW-1133">Transmembrane helix</keyword>
<evidence type="ECO:0000256" key="1">
    <source>
        <dbReference type="ARBA" id="ARBA00004141"/>
    </source>
</evidence>
<organism evidence="8 9">
    <name type="scientific">Reticulomyxa filosa</name>
    <dbReference type="NCBI Taxonomy" id="46433"/>
    <lineage>
        <taxon>Eukaryota</taxon>
        <taxon>Sar</taxon>
        <taxon>Rhizaria</taxon>
        <taxon>Retaria</taxon>
        <taxon>Foraminifera</taxon>
        <taxon>Monothalamids</taxon>
        <taxon>Reticulomyxidae</taxon>
        <taxon>Reticulomyxa</taxon>
    </lineage>
</organism>
<dbReference type="EMBL" id="ASPP01005720">
    <property type="protein sequence ID" value="ETO30012.1"/>
    <property type="molecule type" value="Genomic_DNA"/>
</dbReference>
<feature type="transmembrane region" description="Helical" evidence="7">
    <location>
        <begin position="98"/>
        <end position="120"/>
    </location>
</feature>
<feature type="transmembrane region" description="Helical" evidence="7">
    <location>
        <begin position="202"/>
        <end position="225"/>
    </location>
</feature>
<gene>
    <name evidence="8" type="ORF">RFI_07109</name>
</gene>